<gene>
    <name evidence="1" type="ORF">HMPREF1318_0858</name>
</gene>
<dbReference type="GO" id="GO:0006974">
    <property type="term" value="P:DNA damage response"/>
    <property type="evidence" value="ECO:0007669"/>
    <property type="project" value="TreeGrafter"/>
</dbReference>
<evidence type="ECO:0000313" key="2">
    <source>
        <dbReference type="Proteomes" id="UP000002941"/>
    </source>
</evidence>
<comment type="caution">
    <text evidence="1">The sequence shown here is derived from an EMBL/GenBank/DDBJ whole genome shotgun (WGS) entry which is preliminary data.</text>
</comment>
<proteinExistence type="predicted"/>
<protein>
    <submittedName>
        <fullName evidence="1">PF04402 family protein</fullName>
    </submittedName>
</protein>
<dbReference type="EMBL" id="AKFT01000116">
    <property type="protein sequence ID" value="EJF43965.1"/>
    <property type="molecule type" value="Genomic_DNA"/>
</dbReference>
<keyword evidence="2" id="KW-1185">Reference proteome</keyword>
<dbReference type="PANTHER" id="PTHR34387">
    <property type="entry name" value="SLR1258 PROTEIN"/>
    <property type="match status" value="1"/>
</dbReference>
<dbReference type="PATRIC" id="fig|1125718.3.peg.1544"/>
<dbReference type="OrthoDB" id="3724496at2"/>
<dbReference type="AlphaFoldDB" id="J1HDX0"/>
<dbReference type="Gene3D" id="3.30.70.2970">
    <property type="entry name" value="Protein of unknown function (DUF541), domain 2"/>
    <property type="match status" value="1"/>
</dbReference>
<dbReference type="Gene3D" id="3.30.110.170">
    <property type="entry name" value="Protein of unknown function (DUF541), domain 1"/>
    <property type="match status" value="1"/>
</dbReference>
<reference evidence="1 2" key="1">
    <citation type="submission" date="2012-05" db="EMBL/GenBank/DDBJ databases">
        <authorList>
            <person name="Harkins D.M."/>
            <person name="Madupu R."/>
            <person name="Durkin A.S."/>
            <person name="Torralba M."/>
            <person name="Methe B."/>
            <person name="Sutton G.G."/>
            <person name="Nelson K.E."/>
        </authorList>
    </citation>
    <scope>NUCLEOTIDE SEQUENCE [LARGE SCALE GENOMIC DNA]</scope>
    <source>
        <strain evidence="1 2">F0489</strain>
    </source>
</reference>
<dbReference type="Proteomes" id="UP000002941">
    <property type="component" value="Unassembled WGS sequence"/>
</dbReference>
<name>J1HDX0_9ACTO</name>
<dbReference type="RefSeq" id="WP_008731709.1">
    <property type="nucleotide sequence ID" value="NZ_AKFT01000116.1"/>
</dbReference>
<sequence>MATSIIVNESAKHYESPERATVNIDIKYTSFDREKAHQRVSEVLRDVRAQIEGMHDGQNGPVTWYSISGASTWTSKDANGFKFSEEIEVKVKFSDFARLGNWLDSVLKYQGVRLRFIRWSVTQHREKELEALLRQAAVRAARQKAEQYAAAVGMHIVSIKTIADTGFLKNGYGYSSASSAASRGGGGASGSASSATLDTYRFAPEDIHMSASVEAEFLAE</sequence>
<dbReference type="eggNOG" id="COG3471">
    <property type="taxonomic scope" value="Bacteria"/>
</dbReference>
<dbReference type="InterPro" id="IPR052022">
    <property type="entry name" value="26kDa_periplasmic_antigen"/>
</dbReference>
<dbReference type="Pfam" id="PF04402">
    <property type="entry name" value="SIMPL"/>
    <property type="match status" value="1"/>
</dbReference>
<dbReference type="InterPro" id="IPR007497">
    <property type="entry name" value="SIMPL/DUF541"/>
</dbReference>
<organism evidence="1 2">
    <name type="scientific">Actinomyces massiliensis F0489</name>
    <dbReference type="NCBI Taxonomy" id="1125718"/>
    <lineage>
        <taxon>Bacteria</taxon>
        <taxon>Bacillati</taxon>
        <taxon>Actinomycetota</taxon>
        <taxon>Actinomycetes</taxon>
        <taxon>Actinomycetales</taxon>
        <taxon>Actinomycetaceae</taxon>
        <taxon>Actinomyces</taxon>
    </lineage>
</organism>
<dbReference type="PANTHER" id="PTHR34387:SF1">
    <property type="entry name" value="PERIPLASMIC IMMUNOGENIC PROTEIN"/>
    <property type="match status" value="1"/>
</dbReference>
<evidence type="ECO:0000313" key="1">
    <source>
        <dbReference type="EMBL" id="EJF43965.1"/>
    </source>
</evidence>
<accession>J1HDX0</accession>